<dbReference type="WBParaSite" id="ALUE_0000956401-mRNA-1">
    <property type="protein sequence ID" value="ALUE_0000956401-mRNA-1"/>
    <property type="gene ID" value="ALUE_0000956401"/>
</dbReference>
<protein>
    <submittedName>
        <fullName evidence="3">Uncharacterized protein</fullName>
    </submittedName>
</protein>
<evidence type="ECO:0000313" key="3">
    <source>
        <dbReference type="WBParaSite" id="ALUE_0000956401-mRNA-1"/>
    </source>
</evidence>
<organism evidence="2 3">
    <name type="scientific">Ascaris lumbricoides</name>
    <name type="common">Giant roundworm</name>
    <dbReference type="NCBI Taxonomy" id="6252"/>
    <lineage>
        <taxon>Eukaryota</taxon>
        <taxon>Metazoa</taxon>
        <taxon>Ecdysozoa</taxon>
        <taxon>Nematoda</taxon>
        <taxon>Chromadorea</taxon>
        <taxon>Rhabditida</taxon>
        <taxon>Spirurina</taxon>
        <taxon>Ascaridomorpha</taxon>
        <taxon>Ascaridoidea</taxon>
        <taxon>Ascarididae</taxon>
        <taxon>Ascaris</taxon>
    </lineage>
</organism>
<dbReference type="Proteomes" id="UP000036681">
    <property type="component" value="Unplaced"/>
</dbReference>
<proteinExistence type="predicted"/>
<reference evidence="3" key="1">
    <citation type="submission" date="2017-02" db="UniProtKB">
        <authorList>
            <consortium name="WormBaseParasite"/>
        </authorList>
    </citation>
    <scope>IDENTIFICATION</scope>
</reference>
<name>A0A0M3I0D0_ASCLU</name>
<evidence type="ECO:0000313" key="2">
    <source>
        <dbReference type="Proteomes" id="UP000036681"/>
    </source>
</evidence>
<accession>A0A0M3I0D0</accession>
<keyword evidence="2" id="KW-1185">Reference proteome</keyword>
<dbReference type="AlphaFoldDB" id="A0A0M3I0D0"/>
<feature type="region of interest" description="Disordered" evidence="1">
    <location>
        <begin position="1"/>
        <end position="29"/>
    </location>
</feature>
<sequence length="86" mass="10116">MNHFLLDEDEETSSVATKGPRKRIGEVEEESRRRIYPRLLHKKDGTNIADAQCDANDDYLQHVFQSHNRRRQQWLKLSDEKAHSGL</sequence>
<evidence type="ECO:0000256" key="1">
    <source>
        <dbReference type="SAM" id="MobiDB-lite"/>
    </source>
</evidence>